<dbReference type="Pfam" id="PF04818">
    <property type="entry name" value="CID"/>
    <property type="match status" value="1"/>
</dbReference>
<dbReference type="GeneID" id="30986996"/>
<dbReference type="InterPro" id="IPR000504">
    <property type="entry name" value="RRM_dom"/>
</dbReference>
<evidence type="ECO:0000313" key="9">
    <source>
        <dbReference type="EMBL" id="CEP23202.1"/>
    </source>
</evidence>
<dbReference type="Pfam" id="PF21380">
    <property type="entry name" value="Nrd1-Seb1_dom2"/>
    <property type="match status" value="1"/>
</dbReference>
<feature type="region of interest" description="Disordered" evidence="6">
    <location>
        <begin position="483"/>
        <end position="571"/>
    </location>
</feature>
<evidence type="ECO:0000313" key="10">
    <source>
        <dbReference type="EMBL" id="ODV74271.1"/>
    </source>
</evidence>
<dbReference type="PROSITE" id="PS51391">
    <property type="entry name" value="CID"/>
    <property type="match status" value="1"/>
</dbReference>
<reference evidence="11" key="2">
    <citation type="journal article" date="2015" name="J. Biotechnol.">
        <title>The structure of the Cyberlindnera jadinii genome and its relation to Candida utilis analyzed by the occurrence of single nucleotide polymorphisms.</title>
        <authorList>
            <person name="Rupp O."/>
            <person name="Brinkrolf K."/>
            <person name="Buerth C."/>
            <person name="Kunigo M."/>
            <person name="Schneider J."/>
            <person name="Jaenicke S."/>
            <person name="Goesmann A."/>
            <person name="Puehler A."/>
            <person name="Jaeger K.-E."/>
            <person name="Ernst J.F."/>
        </authorList>
    </citation>
    <scope>NUCLEOTIDE SEQUENCE [LARGE SCALE GENOMIC DNA]</scope>
    <source>
        <strain evidence="11">ATCC 18201 / CBS 1600 / BCRC 20928 / JCM 3617 / NBRC 0987 / NRRL Y-1542</strain>
    </source>
</reference>
<feature type="compositionally biased region" description="Basic residues" evidence="6">
    <location>
        <begin position="304"/>
        <end position="316"/>
    </location>
</feature>
<evidence type="ECO:0000256" key="3">
    <source>
        <dbReference type="ARBA" id="ARBA00022884"/>
    </source>
</evidence>
<evidence type="ECO:0000259" key="8">
    <source>
        <dbReference type="PROSITE" id="PS51391"/>
    </source>
</evidence>
<dbReference type="SUPFAM" id="SSF48464">
    <property type="entry name" value="ENTH/VHS domain"/>
    <property type="match status" value="1"/>
</dbReference>
<protein>
    <submittedName>
        <fullName evidence="9">NRD1 protein</fullName>
    </submittedName>
</protein>
<dbReference type="EMBL" id="KV453928">
    <property type="protein sequence ID" value="ODV74271.1"/>
    <property type="molecule type" value="Genomic_DNA"/>
</dbReference>
<comment type="subcellular location">
    <subcellularLocation>
        <location evidence="1">Nucleus</location>
    </subcellularLocation>
</comment>
<feature type="domain" description="CID" evidence="8">
    <location>
        <begin position="1"/>
        <end position="146"/>
    </location>
</feature>
<evidence type="ECO:0000256" key="4">
    <source>
        <dbReference type="ARBA" id="ARBA00023242"/>
    </source>
</evidence>
<dbReference type="InterPro" id="IPR012677">
    <property type="entry name" value="Nucleotide-bd_a/b_plait_sf"/>
</dbReference>
<proteinExistence type="predicted"/>
<keyword evidence="3 5" id="KW-0694">RNA-binding</keyword>
<feature type="region of interest" description="Disordered" evidence="6">
    <location>
        <begin position="247"/>
        <end position="330"/>
    </location>
</feature>
<keyword evidence="4" id="KW-0539">Nucleus</keyword>
<feature type="compositionally biased region" description="Polar residues" evidence="6">
    <location>
        <begin position="512"/>
        <end position="534"/>
    </location>
</feature>
<evidence type="ECO:0000256" key="5">
    <source>
        <dbReference type="PROSITE-ProRule" id="PRU00176"/>
    </source>
</evidence>
<evidence type="ECO:0000256" key="1">
    <source>
        <dbReference type="ARBA" id="ARBA00004123"/>
    </source>
</evidence>
<evidence type="ECO:0000259" key="7">
    <source>
        <dbReference type="PROSITE" id="PS50102"/>
    </source>
</evidence>
<dbReference type="FunFam" id="3.30.70.330:FF:000397">
    <property type="entry name" value="RNA binding protein Nrd1"/>
    <property type="match status" value="1"/>
</dbReference>
<evidence type="ECO:0000313" key="12">
    <source>
        <dbReference type="Proteomes" id="UP000094389"/>
    </source>
</evidence>
<gene>
    <name evidence="9" type="primary">NRD1</name>
    <name evidence="9" type="ORF">BN1211_3735</name>
    <name evidence="10" type="ORF">CYBJADRAFT_125530</name>
</gene>
<dbReference type="GO" id="GO:0006369">
    <property type="term" value="P:termination of RNA polymerase II transcription"/>
    <property type="evidence" value="ECO:0007669"/>
    <property type="project" value="UniProtKB-ARBA"/>
</dbReference>
<dbReference type="OMA" id="GIVQTCI"/>
<keyword evidence="2" id="KW-0597">Phosphoprotein</keyword>
<accession>A0A0H5C5Y5</accession>
<evidence type="ECO:0000256" key="6">
    <source>
        <dbReference type="SAM" id="MobiDB-lite"/>
    </source>
</evidence>
<dbReference type="OrthoDB" id="79367at2759"/>
<name>A0A0H5C5Y5_CYBJN</name>
<dbReference type="Proteomes" id="UP000038830">
    <property type="component" value="Unassembled WGS sequence"/>
</dbReference>
<dbReference type="Proteomes" id="UP000094389">
    <property type="component" value="Unassembled WGS sequence"/>
</dbReference>
<dbReference type="InterPro" id="IPR048892">
    <property type="entry name" value="Nrd1_Seb1_dom2"/>
</dbReference>
<feature type="domain" description="RRM" evidence="7">
    <location>
        <begin position="356"/>
        <end position="426"/>
    </location>
</feature>
<dbReference type="EMBL" id="CDQK01000004">
    <property type="protein sequence ID" value="CEP23202.1"/>
    <property type="molecule type" value="Genomic_DNA"/>
</dbReference>
<dbReference type="InterPro" id="IPR006569">
    <property type="entry name" value="CID_dom"/>
</dbReference>
<dbReference type="SMART" id="SM00360">
    <property type="entry name" value="RRM"/>
    <property type="match status" value="1"/>
</dbReference>
<dbReference type="GO" id="GO:0010629">
    <property type="term" value="P:negative regulation of gene expression"/>
    <property type="evidence" value="ECO:0007669"/>
    <property type="project" value="UniProtKB-ARBA"/>
</dbReference>
<dbReference type="InterPro" id="IPR035979">
    <property type="entry name" value="RBD_domain_sf"/>
</dbReference>
<dbReference type="GO" id="GO:0003723">
    <property type="term" value="F:RNA binding"/>
    <property type="evidence" value="ECO:0007669"/>
    <property type="project" value="UniProtKB-UniRule"/>
</dbReference>
<dbReference type="Pfam" id="PF00076">
    <property type="entry name" value="RRM_1"/>
    <property type="match status" value="1"/>
</dbReference>
<dbReference type="GO" id="GO:0005634">
    <property type="term" value="C:nucleus"/>
    <property type="evidence" value="ECO:0007669"/>
    <property type="project" value="UniProtKB-SubCell"/>
</dbReference>
<dbReference type="InterPro" id="IPR008942">
    <property type="entry name" value="ENTH_VHS"/>
</dbReference>
<dbReference type="GO" id="GO:0032991">
    <property type="term" value="C:protein-containing complex"/>
    <property type="evidence" value="ECO:0007669"/>
    <property type="project" value="UniProtKB-ARBA"/>
</dbReference>
<reference evidence="9" key="1">
    <citation type="submission" date="2014-12" db="EMBL/GenBank/DDBJ databases">
        <authorList>
            <person name="Jaenicke S."/>
        </authorList>
    </citation>
    <scope>NUCLEOTIDE SEQUENCE [LARGE SCALE GENOMIC DNA]</scope>
    <source>
        <strain evidence="9">CBS1600</strain>
    </source>
</reference>
<dbReference type="STRING" id="983966.A0A0H5C5Y5"/>
<dbReference type="AlphaFoldDB" id="A0A0H5C5Y5"/>
<dbReference type="GO" id="GO:0031124">
    <property type="term" value="P:mRNA 3'-end processing"/>
    <property type="evidence" value="ECO:0007669"/>
    <property type="project" value="UniProtKB-ARBA"/>
</dbReference>
<reference evidence="10 12" key="3">
    <citation type="journal article" date="2016" name="Proc. Natl. Acad. Sci. U.S.A.">
        <title>Comparative genomics of biotechnologically important yeasts.</title>
        <authorList>
            <person name="Riley R."/>
            <person name="Haridas S."/>
            <person name="Wolfe K.H."/>
            <person name="Lopes M.R."/>
            <person name="Hittinger C.T."/>
            <person name="Goeker M."/>
            <person name="Salamov A.A."/>
            <person name="Wisecaver J.H."/>
            <person name="Long T.M."/>
            <person name="Calvey C.H."/>
            <person name="Aerts A.L."/>
            <person name="Barry K.W."/>
            <person name="Choi C."/>
            <person name="Clum A."/>
            <person name="Coughlan A.Y."/>
            <person name="Deshpande S."/>
            <person name="Douglass A.P."/>
            <person name="Hanson S.J."/>
            <person name="Klenk H.-P."/>
            <person name="LaButti K.M."/>
            <person name="Lapidus A."/>
            <person name="Lindquist E.A."/>
            <person name="Lipzen A.M."/>
            <person name="Meier-Kolthoff J.P."/>
            <person name="Ohm R.A."/>
            <person name="Otillar R.P."/>
            <person name="Pangilinan J.L."/>
            <person name="Peng Y."/>
            <person name="Rokas A."/>
            <person name="Rosa C.A."/>
            <person name="Scheuner C."/>
            <person name="Sibirny A.A."/>
            <person name="Slot J.C."/>
            <person name="Stielow J.B."/>
            <person name="Sun H."/>
            <person name="Kurtzman C.P."/>
            <person name="Blackwell M."/>
            <person name="Grigoriev I.V."/>
            <person name="Jeffries T.W."/>
        </authorList>
    </citation>
    <scope>NUCLEOTIDE SEQUENCE [LARGE SCALE GENOMIC DNA]</scope>
    <source>
        <strain evidence="12">ATCC 18201 / CBS 1600 / BCRC 20928 / JCM 3617 / NBRC 0987 / NRRL Y-1542</strain>
        <strain evidence="10">NRRL Y-1542</strain>
    </source>
</reference>
<feature type="compositionally biased region" description="Basic and acidic residues" evidence="6">
    <location>
        <begin position="287"/>
        <end position="302"/>
    </location>
</feature>
<dbReference type="SUPFAM" id="SSF54928">
    <property type="entry name" value="RNA-binding domain, RBD"/>
    <property type="match status" value="1"/>
</dbReference>
<dbReference type="RefSeq" id="XP_020071310.1">
    <property type="nucleotide sequence ID" value="XM_020212600.1"/>
</dbReference>
<dbReference type="GO" id="GO:0031126">
    <property type="term" value="P:sno(s)RNA 3'-end processing"/>
    <property type="evidence" value="ECO:0007669"/>
    <property type="project" value="UniProtKB-ARBA"/>
</dbReference>
<dbReference type="Gene3D" id="3.30.70.330">
    <property type="match status" value="1"/>
</dbReference>
<dbReference type="SMART" id="SM00582">
    <property type="entry name" value="RPR"/>
    <property type="match status" value="1"/>
</dbReference>
<evidence type="ECO:0000313" key="11">
    <source>
        <dbReference type="Proteomes" id="UP000038830"/>
    </source>
</evidence>
<feature type="compositionally biased region" description="Low complexity" evidence="6">
    <location>
        <begin position="201"/>
        <end position="217"/>
    </location>
</feature>
<evidence type="ECO:0000256" key="2">
    <source>
        <dbReference type="ARBA" id="ARBA00022553"/>
    </source>
</evidence>
<keyword evidence="12" id="KW-1185">Reference proteome</keyword>
<organism evidence="9 11">
    <name type="scientific">Cyberlindnera jadinii (strain ATCC 18201 / CBS 1600 / BCRC 20928 / JCM 3617 / NBRC 0987 / NRRL Y-1542)</name>
    <name type="common">Torula yeast</name>
    <name type="synonym">Candida utilis</name>
    <dbReference type="NCBI Taxonomy" id="983966"/>
    <lineage>
        <taxon>Eukaryota</taxon>
        <taxon>Fungi</taxon>
        <taxon>Dikarya</taxon>
        <taxon>Ascomycota</taxon>
        <taxon>Saccharomycotina</taxon>
        <taxon>Saccharomycetes</taxon>
        <taxon>Phaffomycetales</taxon>
        <taxon>Phaffomycetaceae</taxon>
        <taxon>Cyberlindnera</taxon>
    </lineage>
</organism>
<feature type="compositionally biased region" description="Low complexity" evidence="6">
    <location>
        <begin position="248"/>
        <end position="260"/>
    </location>
</feature>
<feature type="compositionally biased region" description="Polar residues" evidence="6">
    <location>
        <begin position="261"/>
        <end position="279"/>
    </location>
</feature>
<accession>A0A1E4S449</accession>
<feature type="region of interest" description="Disordered" evidence="6">
    <location>
        <begin position="185"/>
        <end position="227"/>
    </location>
</feature>
<dbReference type="PROSITE" id="PS50102">
    <property type="entry name" value="RRM"/>
    <property type="match status" value="1"/>
</dbReference>
<sequence length="589" mass="63252">MSVVQEFVDVLGEFKGLKSGISGSRIKKLTQLAVENASLQDQLVDKVIDNLKTSSETHKLGALYVVDSIARAYQDVAAKNIGASADAAAGLKNLNGKIQDALAVTLGACPQDHKEKVAKLITIWRKAGTFDQSILDSVKSEFFEGSTTPKGAPPPLATAAKSQAEAAPVLSANDLLKNLASLQNHNNNQSAIPPPPPPAAAAPSSSGVGSGAPSALPNIPGLPSDPRDAIAQLVSTMQNNGNLAAFMQQQQQQQQFQQQQPPNHSYPQQGGSLPSQSESFGGYRGGQDNERGYERDRRDNGYSRRPRSRSPQRRKPAAPPGHVIGEKNIPGTAHYREKNVQMDPNLPYNSIKVLSRTLFVGGIPSYMNSEELKSILRPYAEVQSVIMNAERKHAFVKTYSRKEAENVINNFHQITAANLRVRWGVGYGPRDCCDYIHGVSIIPIDRLTDADKRWVNSAEWGGAGMDRPLVPNMVMEEPDIEIGEGVSSKAISKKMPTDGSRNGPRSNRPGEQDQSYSTSQTGLPSFMQNNNTRDNPLANLFGGNGSFAQGQTATSTPPPPPGQAPPAAGGDANAQLANLMAMLQKQQGK</sequence>
<dbReference type="Gene3D" id="1.25.40.90">
    <property type="match status" value="1"/>
</dbReference>